<dbReference type="EMBL" id="LAZR01004734">
    <property type="protein sequence ID" value="KKN06048.1"/>
    <property type="molecule type" value="Genomic_DNA"/>
</dbReference>
<proteinExistence type="predicted"/>
<accession>A0A0F9QL14</accession>
<reference evidence="1" key="1">
    <citation type="journal article" date="2015" name="Nature">
        <title>Complex archaea that bridge the gap between prokaryotes and eukaryotes.</title>
        <authorList>
            <person name="Spang A."/>
            <person name="Saw J.H."/>
            <person name="Jorgensen S.L."/>
            <person name="Zaremba-Niedzwiedzka K."/>
            <person name="Martijn J."/>
            <person name="Lind A.E."/>
            <person name="van Eijk R."/>
            <person name="Schleper C."/>
            <person name="Guy L."/>
            <person name="Ettema T.J."/>
        </authorList>
    </citation>
    <scope>NUCLEOTIDE SEQUENCE</scope>
</reference>
<sequence>MKSKPKTYQLLFCHKTKGCMTVTTKADNKRQAIKNIAYAFFNEKNRLSKYVTLVK</sequence>
<gene>
    <name evidence="1" type="ORF">LCGC14_1081260</name>
</gene>
<comment type="caution">
    <text evidence="1">The sequence shown here is derived from an EMBL/GenBank/DDBJ whole genome shotgun (WGS) entry which is preliminary data.</text>
</comment>
<protein>
    <submittedName>
        <fullName evidence="1">Uncharacterized protein</fullName>
    </submittedName>
</protein>
<organism evidence="1">
    <name type="scientific">marine sediment metagenome</name>
    <dbReference type="NCBI Taxonomy" id="412755"/>
    <lineage>
        <taxon>unclassified sequences</taxon>
        <taxon>metagenomes</taxon>
        <taxon>ecological metagenomes</taxon>
    </lineage>
</organism>
<evidence type="ECO:0000313" key="1">
    <source>
        <dbReference type="EMBL" id="KKN06048.1"/>
    </source>
</evidence>
<name>A0A0F9QL14_9ZZZZ</name>
<dbReference type="AlphaFoldDB" id="A0A0F9QL14"/>